<organism evidence="1 2">
    <name type="scientific">Gymnopus androsaceus JB14</name>
    <dbReference type="NCBI Taxonomy" id="1447944"/>
    <lineage>
        <taxon>Eukaryota</taxon>
        <taxon>Fungi</taxon>
        <taxon>Dikarya</taxon>
        <taxon>Basidiomycota</taxon>
        <taxon>Agaricomycotina</taxon>
        <taxon>Agaricomycetes</taxon>
        <taxon>Agaricomycetidae</taxon>
        <taxon>Agaricales</taxon>
        <taxon>Marasmiineae</taxon>
        <taxon>Omphalotaceae</taxon>
        <taxon>Gymnopus</taxon>
    </lineage>
</organism>
<reference evidence="1" key="1">
    <citation type="journal article" date="2019" name="Environ. Microbiol.">
        <title>Fungal ecological strategies reflected in gene transcription - a case study of two litter decomposers.</title>
        <authorList>
            <person name="Barbi F."/>
            <person name="Kohler A."/>
            <person name="Barry K."/>
            <person name="Baskaran P."/>
            <person name="Daum C."/>
            <person name="Fauchery L."/>
            <person name="Ihrmark K."/>
            <person name="Kuo A."/>
            <person name="LaButti K."/>
            <person name="Lipzen A."/>
            <person name="Morin E."/>
            <person name="Grigoriev I.V."/>
            <person name="Henrissat B."/>
            <person name="Lindahl B."/>
            <person name="Martin F."/>
        </authorList>
    </citation>
    <scope>NUCLEOTIDE SEQUENCE</scope>
    <source>
        <strain evidence="1">JB14</strain>
    </source>
</reference>
<accession>A0A6A4GWX8</accession>
<gene>
    <name evidence="1" type="ORF">BT96DRAFT_960005</name>
</gene>
<evidence type="ECO:0000313" key="2">
    <source>
        <dbReference type="Proteomes" id="UP000799118"/>
    </source>
</evidence>
<dbReference type="Proteomes" id="UP000799118">
    <property type="component" value="Unassembled WGS sequence"/>
</dbReference>
<proteinExistence type="predicted"/>
<evidence type="ECO:0008006" key="3">
    <source>
        <dbReference type="Google" id="ProtNLM"/>
    </source>
</evidence>
<protein>
    <recommendedName>
        <fullName evidence="3">DDE-1 domain-containing protein</fullName>
    </recommendedName>
</protein>
<dbReference type="OrthoDB" id="3341102at2759"/>
<evidence type="ECO:0000313" key="1">
    <source>
        <dbReference type="EMBL" id="KAE9389604.1"/>
    </source>
</evidence>
<dbReference type="EMBL" id="ML769689">
    <property type="protein sequence ID" value="KAE9389604.1"/>
    <property type="molecule type" value="Genomic_DNA"/>
</dbReference>
<sequence>MSRDSSQKLPKNINEILEEAYLCEAYCIHNYNIHEKLLYVQGANMTWHPKGDKQVPAAGRDNKWVFTLVSLISASGELLPFQAIFQGSTEYSCPSKDAPGYNKAKKLGFRLEPSKSDMYWSTFETMKLLVNDIIAPYFESKKVELGIKDPDSQYSIWKIDCWLVHKLKAFLEWMKVTHPNIIVIFIPGNCTAFSNLLMLGSNVS</sequence>
<keyword evidence="2" id="KW-1185">Reference proteome</keyword>
<name>A0A6A4GWX8_9AGAR</name>
<dbReference type="AlphaFoldDB" id="A0A6A4GWX8"/>